<comment type="caution">
    <text evidence="2">The sequence shown here is derived from an EMBL/GenBank/DDBJ whole genome shotgun (WGS) entry which is preliminary data.</text>
</comment>
<feature type="chain" id="PRO_5045773245" description="DUF3857 domain-containing protein" evidence="1">
    <location>
        <begin position="20"/>
        <end position="242"/>
    </location>
</feature>
<proteinExistence type="predicted"/>
<sequence>MVRIALFLPLVFATQAAFAQASVPIGLDAERNLAELGNSTNATMVRTYDNRYEGVKGTPFFSAEWNKATLTKNNTIYRNLDVKYNVYENKINYRTPEGKEFILEPHKIDDFVLTDDKTGHELQFKKLPVLASEDDKLVNRFVAVVYDGAQVQLVMVPEKDFIKANYTGAYSTGNKYDELADVQTYYLIGPGKKAEKVKLNRKNLLRALPDKQNKVQEYALSSKLDLDTADGWAKALAYYESL</sequence>
<feature type="signal peptide" evidence="1">
    <location>
        <begin position="1"/>
        <end position="19"/>
    </location>
</feature>
<protein>
    <recommendedName>
        <fullName evidence="4">DUF3857 domain-containing protein</fullName>
    </recommendedName>
</protein>
<dbReference type="RefSeq" id="WP_377479921.1">
    <property type="nucleotide sequence ID" value="NZ_JBHUOX010000001.1"/>
</dbReference>
<evidence type="ECO:0008006" key="4">
    <source>
        <dbReference type="Google" id="ProtNLM"/>
    </source>
</evidence>
<accession>A0ABW6BMV9</accession>
<keyword evidence="1" id="KW-0732">Signal</keyword>
<evidence type="ECO:0000313" key="3">
    <source>
        <dbReference type="Proteomes" id="UP001597641"/>
    </source>
</evidence>
<dbReference type="Proteomes" id="UP001597641">
    <property type="component" value="Unassembled WGS sequence"/>
</dbReference>
<name>A0ABW6BMV9_9BACT</name>
<reference evidence="3" key="1">
    <citation type="journal article" date="2019" name="Int. J. Syst. Evol. Microbiol.">
        <title>The Global Catalogue of Microorganisms (GCM) 10K type strain sequencing project: providing services to taxonomists for standard genome sequencing and annotation.</title>
        <authorList>
            <consortium name="The Broad Institute Genomics Platform"/>
            <consortium name="The Broad Institute Genome Sequencing Center for Infectious Disease"/>
            <person name="Wu L."/>
            <person name="Ma J."/>
        </authorList>
    </citation>
    <scope>NUCLEOTIDE SEQUENCE [LARGE SCALE GENOMIC DNA]</scope>
    <source>
        <strain evidence="3">KCTC 23984</strain>
    </source>
</reference>
<dbReference type="EMBL" id="JBHUOX010000001">
    <property type="protein sequence ID" value="MFD2999060.1"/>
    <property type="molecule type" value="Genomic_DNA"/>
</dbReference>
<organism evidence="2 3">
    <name type="scientific">Pontibacter toksunensis</name>
    <dbReference type="NCBI Taxonomy" id="1332631"/>
    <lineage>
        <taxon>Bacteria</taxon>
        <taxon>Pseudomonadati</taxon>
        <taxon>Bacteroidota</taxon>
        <taxon>Cytophagia</taxon>
        <taxon>Cytophagales</taxon>
        <taxon>Hymenobacteraceae</taxon>
        <taxon>Pontibacter</taxon>
    </lineage>
</organism>
<evidence type="ECO:0000313" key="2">
    <source>
        <dbReference type="EMBL" id="MFD2999060.1"/>
    </source>
</evidence>
<gene>
    <name evidence="2" type="ORF">ACFS7Z_01705</name>
</gene>
<keyword evidence="3" id="KW-1185">Reference proteome</keyword>
<evidence type="ECO:0000256" key="1">
    <source>
        <dbReference type="SAM" id="SignalP"/>
    </source>
</evidence>